<dbReference type="CDD" id="cd06257">
    <property type="entry name" value="DnaJ"/>
    <property type="match status" value="1"/>
</dbReference>
<feature type="region of interest" description="Disordered" evidence="1">
    <location>
        <begin position="101"/>
        <end position="128"/>
    </location>
</feature>
<dbReference type="SMART" id="SM00271">
    <property type="entry name" value="DnaJ"/>
    <property type="match status" value="1"/>
</dbReference>
<evidence type="ECO:0000313" key="4">
    <source>
        <dbReference type="Proteomes" id="UP001491310"/>
    </source>
</evidence>
<gene>
    <name evidence="3" type="ORF">WJX75_009223</name>
</gene>
<feature type="domain" description="J" evidence="2">
    <location>
        <begin position="212"/>
        <end position="273"/>
    </location>
</feature>
<dbReference type="SUPFAM" id="SSF46565">
    <property type="entry name" value="Chaperone J-domain"/>
    <property type="match status" value="1"/>
</dbReference>
<dbReference type="Pfam" id="PF00226">
    <property type="entry name" value="DnaJ"/>
    <property type="match status" value="1"/>
</dbReference>
<dbReference type="PANTHER" id="PTHR45376">
    <property type="entry name" value="CHAPERONE DNAJ-DOMAIN SUPERFAMILY PROTEIN-RELATED"/>
    <property type="match status" value="1"/>
</dbReference>
<dbReference type="PRINTS" id="PR00625">
    <property type="entry name" value="JDOMAIN"/>
</dbReference>
<evidence type="ECO:0000259" key="2">
    <source>
        <dbReference type="PROSITE" id="PS50076"/>
    </source>
</evidence>
<dbReference type="PROSITE" id="PS50076">
    <property type="entry name" value="DNAJ_2"/>
    <property type="match status" value="1"/>
</dbReference>
<feature type="region of interest" description="Disordered" evidence="1">
    <location>
        <begin position="181"/>
        <end position="212"/>
    </location>
</feature>
<dbReference type="EMBL" id="JALJOT010000003">
    <property type="protein sequence ID" value="KAK9916958.1"/>
    <property type="molecule type" value="Genomic_DNA"/>
</dbReference>
<comment type="caution">
    <text evidence="3">The sequence shown here is derived from an EMBL/GenBank/DDBJ whole genome shotgun (WGS) entry which is preliminary data.</text>
</comment>
<proteinExistence type="predicted"/>
<dbReference type="PANTHER" id="PTHR45376:SF1">
    <property type="entry name" value="CHAPERONE DNAJ-DOMAIN SUPERFAMILY PROTEIN-RELATED"/>
    <property type="match status" value="1"/>
</dbReference>
<feature type="compositionally biased region" description="Polar residues" evidence="1">
    <location>
        <begin position="181"/>
        <end position="202"/>
    </location>
</feature>
<sequence length="274" mass="31632">MQDVQRLLRSNSVLYCCFVQHRTKFCSSFFQDNKEDTRRTKRRKRQAQRSVLRNWQGFYGSAEWSREEEVHSGCNEEQSVQRAEKKLWKWLVGQTRSVEASRRQKKGWPKWLKQGGAAQLGRERARQQQWDPHSAYAYYRSTTAGGSSGGSTYTYGWSQDWNMRGGAGNDGEWSYTYIRSQNKQQGSHKSENAQSKRQQAPQTHPAESARSKSLRVLGLSHTAALTSAVLQEAFRKCALMWHPDRHPGPLKHTAEEKFKEVQAAYQLLKAKCLV</sequence>
<reference evidence="3 4" key="1">
    <citation type="journal article" date="2024" name="Nat. Commun.">
        <title>Phylogenomics reveals the evolutionary origins of lichenization in chlorophyte algae.</title>
        <authorList>
            <person name="Puginier C."/>
            <person name="Libourel C."/>
            <person name="Otte J."/>
            <person name="Skaloud P."/>
            <person name="Haon M."/>
            <person name="Grisel S."/>
            <person name="Petersen M."/>
            <person name="Berrin J.G."/>
            <person name="Delaux P.M."/>
            <person name="Dal Grande F."/>
            <person name="Keller J."/>
        </authorList>
    </citation>
    <scope>NUCLEOTIDE SEQUENCE [LARGE SCALE GENOMIC DNA]</scope>
    <source>
        <strain evidence="3 4">SAG 216-7</strain>
    </source>
</reference>
<dbReference type="InterPro" id="IPR001623">
    <property type="entry name" value="DnaJ_domain"/>
</dbReference>
<keyword evidence="4" id="KW-1185">Reference proteome</keyword>
<name>A0ABR2YYM0_9CHLO</name>
<dbReference type="Proteomes" id="UP001491310">
    <property type="component" value="Unassembled WGS sequence"/>
</dbReference>
<evidence type="ECO:0000313" key="3">
    <source>
        <dbReference type="EMBL" id="KAK9916958.1"/>
    </source>
</evidence>
<accession>A0ABR2YYM0</accession>
<evidence type="ECO:0000256" key="1">
    <source>
        <dbReference type="SAM" id="MobiDB-lite"/>
    </source>
</evidence>
<organism evidence="3 4">
    <name type="scientific">Coccomyxa subellipsoidea</name>
    <dbReference type="NCBI Taxonomy" id="248742"/>
    <lineage>
        <taxon>Eukaryota</taxon>
        <taxon>Viridiplantae</taxon>
        <taxon>Chlorophyta</taxon>
        <taxon>core chlorophytes</taxon>
        <taxon>Trebouxiophyceae</taxon>
        <taxon>Trebouxiophyceae incertae sedis</taxon>
        <taxon>Coccomyxaceae</taxon>
        <taxon>Coccomyxa</taxon>
    </lineage>
</organism>
<dbReference type="Gene3D" id="1.10.287.110">
    <property type="entry name" value="DnaJ domain"/>
    <property type="match status" value="1"/>
</dbReference>
<protein>
    <recommendedName>
        <fullName evidence="2">J domain-containing protein</fullName>
    </recommendedName>
</protein>
<dbReference type="InterPro" id="IPR036869">
    <property type="entry name" value="J_dom_sf"/>
</dbReference>